<dbReference type="Proteomes" id="UP001440612">
    <property type="component" value="Chromosome"/>
</dbReference>
<keyword evidence="3" id="KW-0540">Nuclease</keyword>
<dbReference type="EMBL" id="CP150951">
    <property type="protein sequence ID" value="WZC49768.1"/>
    <property type="molecule type" value="Genomic_DNA"/>
</dbReference>
<dbReference type="SUPFAM" id="SSF52980">
    <property type="entry name" value="Restriction endonuclease-like"/>
    <property type="match status" value="1"/>
</dbReference>
<evidence type="ECO:0000256" key="1">
    <source>
        <dbReference type="SAM" id="Phobius"/>
    </source>
</evidence>
<keyword evidence="3" id="KW-0255">Endonuclease</keyword>
<feature type="domain" description="Restriction endonuclease type II-like" evidence="2">
    <location>
        <begin position="118"/>
        <end position="196"/>
    </location>
</feature>
<gene>
    <name evidence="3" type="ORF">AABB29_03715</name>
</gene>
<dbReference type="InterPro" id="IPR049468">
    <property type="entry name" value="Restrct_endonuc-II-like_dom"/>
</dbReference>
<keyword evidence="4" id="KW-1185">Reference proteome</keyword>
<dbReference type="RefSeq" id="WP_341367878.1">
    <property type="nucleotide sequence ID" value="NZ_CP150951.2"/>
</dbReference>
<dbReference type="GO" id="GO:0004519">
    <property type="term" value="F:endonuclease activity"/>
    <property type="evidence" value="ECO:0007669"/>
    <property type="project" value="UniProtKB-KW"/>
</dbReference>
<dbReference type="InterPro" id="IPR011335">
    <property type="entry name" value="Restrct_endonuc-II-like"/>
</dbReference>
<dbReference type="Pfam" id="PF18741">
    <property type="entry name" value="MTES_1575"/>
    <property type="match status" value="1"/>
</dbReference>
<proteinExistence type="predicted"/>
<evidence type="ECO:0000313" key="4">
    <source>
        <dbReference type="Proteomes" id="UP001440612"/>
    </source>
</evidence>
<name>A0ABZ2V6B3_9RHOB</name>
<feature type="transmembrane region" description="Helical" evidence="1">
    <location>
        <begin position="24"/>
        <end position="52"/>
    </location>
</feature>
<keyword evidence="1" id="KW-1133">Transmembrane helix</keyword>
<reference evidence="4" key="1">
    <citation type="submission" date="2024-04" db="EMBL/GenBank/DDBJ databases">
        <title>Phylogenomic analyses of a clade within the roseobacter group suggest taxonomic reassignments of species of the genera Aestuariivita, Citreicella, Loktanella, Nautella, Pelagibaca, Ruegeria, Thalassobius, Thiobacimonas and Tropicibacter, and the proposal o.</title>
        <authorList>
            <person name="Jeon C.O."/>
        </authorList>
    </citation>
    <scope>NUCLEOTIDE SEQUENCE [LARGE SCALE GENOMIC DNA]</scope>
    <source>
        <strain evidence="4">BS5-3</strain>
    </source>
</reference>
<evidence type="ECO:0000259" key="2">
    <source>
        <dbReference type="Pfam" id="PF18741"/>
    </source>
</evidence>
<organism evidence="3 4">
    <name type="scientific">Yoonia phaeophyticola</name>
    <dbReference type="NCBI Taxonomy" id="3137369"/>
    <lineage>
        <taxon>Bacteria</taxon>
        <taxon>Pseudomonadati</taxon>
        <taxon>Pseudomonadota</taxon>
        <taxon>Alphaproteobacteria</taxon>
        <taxon>Rhodobacterales</taxon>
        <taxon>Paracoccaceae</taxon>
        <taxon>Yoonia</taxon>
    </lineage>
</organism>
<sequence>MTIALSLLAARVFGSAFNKPDLLFWVAIGWTAFTFAFVFVSPLLILQLLVIWGVTAWIRPPDEAPVPPRPSKLETLTAQDEEWPRIFRRVCESPAEEAFLDAMVSAFDLKPDKGRLSGGGLLLQMQVQVAKYRLDFLIDKGLVVEVDGAAWHSSSEAKERDAERDKALTAKGFHVLRIPAKITLYNPEQAIAQVREARALWLTQKAQTRVSVIKRQKYLSSVTAVGQRTLLLR</sequence>
<evidence type="ECO:0000313" key="3">
    <source>
        <dbReference type="EMBL" id="WZC49768.1"/>
    </source>
</evidence>
<keyword evidence="1" id="KW-0472">Membrane</keyword>
<keyword evidence="3" id="KW-0378">Hydrolase</keyword>
<accession>A0ABZ2V6B3</accession>
<keyword evidence="1" id="KW-0812">Transmembrane</keyword>
<protein>
    <submittedName>
        <fullName evidence="3">Endonuclease domain-containing protein</fullName>
    </submittedName>
</protein>
<dbReference type="Gene3D" id="3.40.960.10">
    <property type="entry name" value="VSR Endonuclease"/>
    <property type="match status" value="1"/>
</dbReference>